<feature type="compositionally biased region" description="Basic and acidic residues" evidence="1">
    <location>
        <begin position="1"/>
        <end position="15"/>
    </location>
</feature>
<feature type="region of interest" description="Disordered" evidence="1">
    <location>
        <begin position="316"/>
        <end position="337"/>
    </location>
</feature>
<feature type="compositionally biased region" description="Pro residues" evidence="1">
    <location>
        <begin position="381"/>
        <end position="390"/>
    </location>
</feature>
<dbReference type="RefSeq" id="XP_052120653.1">
    <property type="nucleotide sequence ID" value="XM_052264693.1"/>
</dbReference>
<evidence type="ECO:0000256" key="1">
    <source>
        <dbReference type="SAM" id="MobiDB-lite"/>
    </source>
</evidence>
<evidence type="ECO:0000313" key="2">
    <source>
        <dbReference type="Proteomes" id="UP000504606"/>
    </source>
</evidence>
<dbReference type="KEGG" id="foc:113211218"/>
<organism evidence="2 3">
    <name type="scientific">Frankliniella occidentalis</name>
    <name type="common">Western flower thrips</name>
    <name type="synonym">Euthrips occidentalis</name>
    <dbReference type="NCBI Taxonomy" id="133901"/>
    <lineage>
        <taxon>Eukaryota</taxon>
        <taxon>Metazoa</taxon>
        <taxon>Ecdysozoa</taxon>
        <taxon>Arthropoda</taxon>
        <taxon>Hexapoda</taxon>
        <taxon>Insecta</taxon>
        <taxon>Pterygota</taxon>
        <taxon>Neoptera</taxon>
        <taxon>Paraneoptera</taxon>
        <taxon>Thysanoptera</taxon>
        <taxon>Terebrantia</taxon>
        <taxon>Thripoidea</taxon>
        <taxon>Thripidae</taxon>
        <taxon>Frankliniella</taxon>
    </lineage>
</organism>
<feature type="region of interest" description="Disordered" evidence="1">
    <location>
        <begin position="1"/>
        <end position="24"/>
    </location>
</feature>
<protein>
    <submittedName>
        <fullName evidence="3">Collagen alpha-2(I) chain-like isoform X1</fullName>
    </submittedName>
</protein>
<feature type="compositionally biased region" description="Basic and acidic residues" evidence="1">
    <location>
        <begin position="491"/>
        <end position="508"/>
    </location>
</feature>
<gene>
    <name evidence="3" type="primary">LOC113211218</name>
</gene>
<keyword evidence="2" id="KW-1185">Reference proteome</keyword>
<name>A0A9C6U2Y1_FRAOC</name>
<reference evidence="3" key="1">
    <citation type="submission" date="2025-08" db="UniProtKB">
        <authorList>
            <consortium name="RefSeq"/>
        </authorList>
    </citation>
    <scope>IDENTIFICATION</scope>
    <source>
        <tissue evidence="3">Whole organism</tissue>
    </source>
</reference>
<evidence type="ECO:0000313" key="3">
    <source>
        <dbReference type="RefSeq" id="XP_052120653.1"/>
    </source>
</evidence>
<feature type="compositionally biased region" description="Low complexity" evidence="1">
    <location>
        <begin position="569"/>
        <end position="581"/>
    </location>
</feature>
<proteinExistence type="predicted"/>
<feature type="region of interest" description="Disordered" evidence="1">
    <location>
        <begin position="377"/>
        <end position="396"/>
    </location>
</feature>
<dbReference type="Proteomes" id="UP000504606">
    <property type="component" value="Unplaced"/>
</dbReference>
<dbReference type="AlphaFoldDB" id="A0A9C6U2Y1"/>
<feature type="compositionally biased region" description="Pro residues" evidence="1">
    <location>
        <begin position="517"/>
        <end position="526"/>
    </location>
</feature>
<dbReference type="OrthoDB" id="10670347at2759"/>
<feature type="region of interest" description="Disordered" evidence="1">
    <location>
        <begin position="423"/>
        <end position="583"/>
    </location>
</feature>
<sequence length="622" mass="63782">MRSVQDDLKKTDAAEPHSSSRARAALQLQDHGEGRGSGAWLNFCMTRDQEEAAAEEALRHTATPRGPVSAATSPLCFPCGAATTSAATSPIPTARLRAADGPTASGSACATAAPPAAVADLTPPVRTAPGHAAPASATSPVRTYLARGVGTTDHEDAATNTMCGPTLPWGPRAEEPRGPRQGALLDATTSPNRRRSDAGTTGGAFGVSGNAPQPRRPSETSTATGCGISCNPQGPACGGVQTQSLDAPLCCPMLPVDLSRHFSETGVAACTRQSTTMLSMSSCRRTVVTRRQRIPVHHNHVLEHLHDTCDSLSTSSGSTEYLAPPGRSATDDDSTSPCWRRAPCGPSEVPKLAAARGLRGPRGRAGPVLERGLYQHHAPPRAQPAGPPPRDGVGWTVTLAGAGRNQHGDLEMRLSFPAEGREELPADAQDSVAEQAETGPGRGARGQAPTMSAPQAGQGRWSLTIRNQLPGDGEAGQRPGVSLSMTPAAPQEDRGVGGGDRPERDGRGHPAKGSPGAAPPPGPPPVIEVREGVPPPTPSAPGSGVLLTSPTAVRARDGSPTTTVRVTIPSSAASSPRTSPRVLRLSVPASPAATHPATTPPASPDRFIVRILPATPLPPASP</sequence>
<dbReference type="GeneID" id="113211218"/>
<accession>A0A9C6U2Y1</accession>
<feature type="region of interest" description="Disordered" evidence="1">
    <location>
        <begin position="155"/>
        <end position="224"/>
    </location>
</feature>